<evidence type="ECO:0000256" key="5">
    <source>
        <dbReference type="RuleBase" id="RU004404"/>
    </source>
</evidence>
<dbReference type="GO" id="GO:0004252">
    <property type="term" value="F:serine-type endopeptidase activity"/>
    <property type="evidence" value="ECO:0007669"/>
    <property type="project" value="UniProtKB-EC"/>
</dbReference>
<feature type="domain" description="PDZ" evidence="6">
    <location>
        <begin position="79"/>
        <end position="162"/>
    </location>
</feature>
<dbReference type="Pfam" id="PF17820">
    <property type="entry name" value="PDZ_6"/>
    <property type="match status" value="1"/>
</dbReference>
<sequence>MKKYLKKYLLVLTIVTMLLPSLSYGEAITKDQEFFNAVKEYIQENYALEVSEEELYDAAIKGMFDSLDPHSRYLTIEETKTFIEDSQGSFAGIGASIGKRDDGFYIIETFPNSPARKAGLLPMDKIIKVDGEAISINMEITEVVEKIKGPEGTEVRIVIQRDEEMKEIKITRAIIKVNSFESKVLEEGIGYLRIREFNSNITRDVSIEIAKLQIAGVEKIVLDLRGNPGGLLNEAINVSNFFTPKGKILEVRYKNKPAEVYSSNGNKKFEKVAVLIDGSTASAGEILSGAIQDTNSGILIGEKTYGKGTVQDLFSLRNGEAIKLTVARYILPSGRDINNVGIAPDISVPSSENQKEGKDIQLLRAINTLKEN</sequence>
<dbReference type="PANTHER" id="PTHR32060">
    <property type="entry name" value="TAIL-SPECIFIC PROTEASE"/>
    <property type="match status" value="1"/>
</dbReference>
<dbReference type="RefSeq" id="WP_209659860.1">
    <property type="nucleotide sequence ID" value="NZ_JAGGLI010000007.1"/>
</dbReference>
<keyword evidence="2 5" id="KW-0645">Protease</keyword>
<dbReference type="Gene3D" id="3.30.750.44">
    <property type="match status" value="1"/>
</dbReference>
<dbReference type="InterPro" id="IPR004447">
    <property type="entry name" value="Peptidase_S41A"/>
</dbReference>
<comment type="similarity">
    <text evidence="1 5">Belongs to the peptidase S41A family.</text>
</comment>
<dbReference type="EMBL" id="JAGGLI010000007">
    <property type="protein sequence ID" value="MBP2027125.1"/>
    <property type="molecule type" value="Genomic_DNA"/>
</dbReference>
<dbReference type="PANTHER" id="PTHR32060:SF22">
    <property type="entry name" value="CARBOXYL-TERMINAL-PROCESSING PEPTIDASE 3, CHLOROPLASTIC"/>
    <property type="match status" value="1"/>
</dbReference>
<dbReference type="EC" id="3.4.21.102" evidence="7"/>
<name>A0ABS4KH81_9FIRM</name>
<proteinExistence type="inferred from homology"/>
<evidence type="ECO:0000256" key="4">
    <source>
        <dbReference type="ARBA" id="ARBA00022825"/>
    </source>
</evidence>
<dbReference type="CDD" id="cd06782">
    <property type="entry name" value="cpPDZ_CPP-like"/>
    <property type="match status" value="1"/>
</dbReference>
<evidence type="ECO:0000313" key="8">
    <source>
        <dbReference type="Proteomes" id="UP001314903"/>
    </source>
</evidence>
<dbReference type="PROSITE" id="PS50106">
    <property type="entry name" value="PDZ"/>
    <property type="match status" value="1"/>
</dbReference>
<evidence type="ECO:0000313" key="7">
    <source>
        <dbReference type="EMBL" id="MBP2027125.1"/>
    </source>
</evidence>
<evidence type="ECO:0000256" key="2">
    <source>
        <dbReference type="ARBA" id="ARBA00022670"/>
    </source>
</evidence>
<dbReference type="GO" id="GO:0006508">
    <property type="term" value="P:proteolysis"/>
    <property type="evidence" value="ECO:0007669"/>
    <property type="project" value="UniProtKB-KW"/>
</dbReference>
<dbReference type="InterPro" id="IPR055210">
    <property type="entry name" value="CtpA/B_N"/>
</dbReference>
<dbReference type="InterPro" id="IPR005151">
    <property type="entry name" value="Tail-specific_protease"/>
</dbReference>
<keyword evidence="8" id="KW-1185">Reference proteome</keyword>
<evidence type="ECO:0000256" key="3">
    <source>
        <dbReference type="ARBA" id="ARBA00022801"/>
    </source>
</evidence>
<dbReference type="Gene3D" id="3.90.226.10">
    <property type="entry name" value="2-enoyl-CoA Hydratase, Chain A, domain 1"/>
    <property type="match status" value="1"/>
</dbReference>
<dbReference type="SMART" id="SM00228">
    <property type="entry name" value="PDZ"/>
    <property type="match status" value="1"/>
</dbReference>
<protein>
    <submittedName>
        <fullName evidence="7">Carboxyl-terminal processing protease</fullName>
        <ecNumber evidence="7">3.4.21.102</ecNumber>
    </submittedName>
</protein>
<dbReference type="NCBIfam" id="TIGR00225">
    <property type="entry name" value="prc"/>
    <property type="match status" value="1"/>
</dbReference>
<dbReference type="InterPro" id="IPR029045">
    <property type="entry name" value="ClpP/crotonase-like_dom_sf"/>
</dbReference>
<organism evidence="7 8">
    <name type="scientific">Acetoanaerobium pronyense</name>
    <dbReference type="NCBI Taxonomy" id="1482736"/>
    <lineage>
        <taxon>Bacteria</taxon>
        <taxon>Bacillati</taxon>
        <taxon>Bacillota</taxon>
        <taxon>Clostridia</taxon>
        <taxon>Peptostreptococcales</taxon>
        <taxon>Filifactoraceae</taxon>
        <taxon>Acetoanaerobium</taxon>
    </lineage>
</organism>
<dbReference type="InterPro" id="IPR041489">
    <property type="entry name" value="PDZ_6"/>
</dbReference>
<gene>
    <name evidence="7" type="ORF">J2Z35_000919</name>
</gene>
<dbReference type="CDD" id="cd07560">
    <property type="entry name" value="Peptidase_S41_CPP"/>
    <property type="match status" value="1"/>
</dbReference>
<keyword evidence="3 5" id="KW-0378">Hydrolase</keyword>
<dbReference type="Pfam" id="PF03572">
    <property type="entry name" value="Peptidase_S41"/>
    <property type="match status" value="1"/>
</dbReference>
<dbReference type="InterPro" id="IPR036034">
    <property type="entry name" value="PDZ_sf"/>
</dbReference>
<accession>A0ABS4KH81</accession>
<dbReference type="SUPFAM" id="SSF52096">
    <property type="entry name" value="ClpP/crotonase"/>
    <property type="match status" value="1"/>
</dbReference>
<dbReference type="Gene3D" id="2.30.42.10">
    <property type="match status" value="1"/>
</dbReference>
<dbReference type="SMART" id="SM00245">
    <property type="entry name" value="TSPc"/>
    <property type="match status" value="1"/>
</dbReference>
<dbReference type="InterPro" id="IPR001478">
    <property type="entry name" value="PDZ"/>
</dbReference>
<evidence type="ECO:0000256" key="1">
    <source>
        <dbReference type="ARBA" id="ARBA00009179"/>
    </source>
</evidence>
<dbReference type="Pfam" id="PF22694">
    <property type="entry name" value="CtpB_N-like"/>
    <property type="match status" value="1"/>
</dbReference>
<keyword evidence="4 5" id="KW-0720">Serine protease</keyword>
<reference evidence="7 8" key="1">
    <citation type="submission" date="2021-03" db="EMBL/GenBank/DDBJ databases">
        <title>Genomic Encyclopedia of Type Strains, Phase IV (KMG-IV): sequencing the most valuable type-strain genomes for metagenomic binning, comparative biology and taxonomic classification.</title>
        <authorList>
            <person name="Goeker M."/>
        </authorList>
    </citation>
    <scope>NUCLEOTIDE SEQUENCE [LARGE SCALE GENOMIC DNA]</scope>
    <source>
        <strain evidence="7 8">DSM 27512</strain>
    </source>
</reference>
<dbReference type="SUPFAM" id="SSF50156">
    <property type="entry name" value="PDZ domain-like"/>
    <property type="match status" value="1"/>
</dbReference>
<evidence type="ECO:0000259" key="6">
    <source>
        <dbReference type="PROSITE" id="PS50106"/>
    </source>
</evidence>
<dbReference type="Proteomes" id="UP001314903">
    <property type="component" value="Unassembled WGS sequence"/>
</dbReference>
<comment type="caution">
    <text evidence="7">The sequence shown here is derived from an EMBL/GenBank/DDBJ whole genome shotgun (WGS) entry which is preliminary data.</text>
</comment>